<evidence type="ECO:0000313" key="1">
    <source>
        <dbReference type="EMBL" id="MEA0971703.1"/>
    </source>
</evidence>
<reference evidence="1 2" key="1">
    <citation type="submission" date="2023-03" db="EMBL/GenBank/DDBJ databases">
        <title>Host association and intracellularity evolved multiple times independently in the Rickettsiales.</title>
        <authorList>
            <person name="Castelli M."/>
            <person name="Nardi T."/>
            <person name="Gammuto L."/>
            <person name="Bellinzona G."/>
            <person name="Sabaneyeva E."/>
            <person name="Potekhin A."/>
            <person name="Serra V."/>
            <person name="Petroni G."/>
            <person name="Sassera D."/>
        </authorList>
    </citation>
    <scope>NUCLEOTIDE SEQUENCE [LARGE SCALE GENOMIC DNA]</scope>
    <source>
        <strain evidence="1 2">Sr 2-6</strain>
    </source>
</reference>
<dbReference type="SUPFAM" id="SSF54427">
    <property type="entry name" value="NTF2-like"/>
    <property type="match status" value="1"/>
</dbReference>
<sequence length="94" mass="10805">MNIDNPSSPIMRYQKSAKRKINIISARYPSITKAIIEFNSIAENAANEIIEDTIWQATIDFEVDDINTKLPSGARFNFTIIDYQLKLLKDKKNK</sequence>
<evidence type="ECO:0000313" key="2">
    <source>
        <dbReference type="Proteomes" id="UP001291687"/>
    </source>
</evidence>
<comment type="caution">
    <text evidence="1">The sequence shown here is derived from an EMBL/GenBank/DDBJ whole genome shotgun (WGS) entry which is preliminary data.</text>
</comment>
<proteinExistence type="predicted"/>
<dbReference type="Proteomes" id="UP001291687">
    <property type="component" value="Unassembled WGS sequence"/>
</dbReference>
<dbReference type="EMBL" id="JARJFB010000222">
    <property type="protein sequence ID" value="MEA0971703.1"/>
    <property type="molecule type" value="Genomic_DNA"/>
</dbReference>
<protein>
    <submittedName>
        <fullName evidence="1">Type IV secretion system protein VirB8 C-terminal domain protein</fullName>
    </submittedName>
</protein>
<keyword evidence="2" id="KW-1185">Reference proteome</keyword>
<dbReference type="InterPro" id="IPR032710">
    <property type="entry name" value="NTF2-like_dom_sf"/>
</dbReference>
<organism evidence="1 2">
    <name type="scientific">Candidatus Megaera venefica</name>
    <dbReference type="NCBI Taxonomy" id="2055910"/>
    <lineage>
        <taxon>Bacteria</taxon>
        <taxon>Pseudomonadati</taxon>
        <taxon>Pseudomonadota</taxon>
        <taxon>Alphaproteobacteria</taxon>
        <taxon>Rickettsiales</taxon>
        <taxon>Rickettsiaceae</taxon>
        <taxon>Candidatus Megaera</taxon>
    </lineage>
</organism>
<accession>A0ABU5NEU2</accession>
<dbReference type="Gene3D" id="3.10.450.230">
    <property type="entry name" value="VirB8 protein"/>
    <property type="match status" value="1"/>
</dbReference>
<name>A0ABU5NEU2_9RICK</name>
<gene>
    <name evidence="1" type="ORF">Megvenef_01687</name>
</gene>